<dbReference type="InterPro" id="IPR000055">
    <property type="entry name" value="Restrct_endonuc_typeI_TRD"/>
</dbReference>
<keyword evidence="6" id="KW-1185">Reference proteome</keyword>
<dbReference type="SUPFAM" id="SSF116734">
    <property type="entry name" value="DNA methylase specificity domain"/>
    <property type="match status" value="2"/>
</dbReference>
<gene>
    <name evidence="5" type="ORF">J2S03_003134</name>
</gene>
<dbReference type="Proteomes" id="UP001232973">
    <property type="component" value="Unassembled WGS sequence"/>
</dbReference>
<dbReference type="InterPro" id="IPR044946">
    <property type="entry name" value="Restrct_endonuc_typeI_TRD_sf"/>
</dbReference>
<evidence type="ECO:0000313" key="5">
    <source>
        <dbReference type="EMBL" id="MDQ0191265.1"/>
    </source>
</evidence>
<reference evidence="5 6" key="1">
    <citation type="submission" date="2023-07" db="EMBL/GenBank/DDBJ databases">
        <title>Genomic Encyclopedia of Type Strains, Phase IV (KMG-IV): sequencing the most valuable type-strain genomes for metagenomic binning, comparative biology and taxonomic classification.</title>
        <authorList>
            <person name="Goeker M."/>
        </authorList>
    </citation>
    <scope>NUCLEOTIDE SEQUENCE [LARGE SCALE GENOMIC DNA]</scope>
    <source>
        <strain evidence="5 6">DSM 4006</strain>
    </source>
</reference>
<comment type="caution">
    <text evidence="5">The sequence shown here is derived from an EMBL/GenBank/DDBJ whole genome shotgun (WGS) entry which is preliminary data.</text>
</comment>
<keyword evidence="2" id="KW-0680">Restriction system</keyword>
<dbReference type="Pfam" id="PF01420">
    <property type="entry name" value="Methylase_S"/>
    <property type="match status" value="2"/>
</dbReference>
<sequence length="402" mass="45357">MKWPTTRLGDVCNVIPGFAFKSADFSSVGIPVVKIKNITGDLTVNLQDVDYLPEKLMSSRLNRYVLRNGDVLVAMTGATAGKIGKVRAECPLLLNQRVAKIEAVRAESGFIWAVLSSREYQEKMYNLAYGSAQPNMSGRQIEDMEIPLPSLVVQRCISDIICSLDDKIELNRRMNETLEQMAMALYKHWFVDFGPFQDGEFVESELGLIPKGWEVSTVGRVSENFDSRRVPMSSRERAKRHGEFPYYGAADVVDYVDDYLFDGVYLLVGEDGSVTKPNGKPYLQYVEGKIWVNNHAHVLQGRGLVSTEWLRVYFETLDISRYVTGAVQPKLTKGNLNSLKFLLPTEDHGLAFKESIAPLFDLVRSNVRENALLIQTRDYLLPRLLSGEIDLPEAEEKVKEVM</sequence>
<dbReference type="EMBL" id="JAUSTP010000036">
    <property type="protein sequence ID" value="MDQ0191265.1"/>
    <property type="molecule type" value="Genomic_DNA"/>
</dbReference>
<dbReference type="PANTHER" id="PTHR30408:SF13">
    <property type="entry name" value="TYPE I RESTRICTION ENZYME HINDI SPECIFICITY SUBUNIT"/>
    <property type="match status" value="1"/>
</dbReference>
<dbReference type="PANTHER" id="PTHR30408">
    <property type="entry name" value="TYPE-1 RESTRICTION ENZYME ECOKI SPECIFICITY PROTEIN"/>
    <property type="match status" value="1"/>
</dbReference>
<name>A0ABT9XLV4_9BACL</name>
<dbReference type="GO" id="GO:0009035">
    <property type="term" value="F:type I site-specific deoxyribonuclease activity"/>
    <property type="evidence" value="ECO:0007669"/>
    <property type="project" value="UniProtKB-EC"/>
</dbReference>
<protein>
    <submittedName>
        <fullName evidence="5">Type I restriction enzyme S subunit</fullName>
        <ecNumber evidence="5">3.1.21.3</ecNumber>
    </submittedName>
</protein>
<evidence type="ECO:0000259" key="4">
    <source>
        <dbReference type="Pfam" id="PF01420"/>
    </source>
</evidence>
<organism evidence="5 6">
    <name type="scientific">Alicyclobacillus cycloheptanicus</name>
    <dbReference type="NCBI Taxonomy" id="1457"/>
    <lineage>
        <taxon>Bacteria</taxon>
        <taxon>Bacillati</taxon>
        <taxon>Bacillota</taxon>
        <taxon>Bacilli</taxon>
        <taxon>Bacillales</taxon>
        <taxon>Alicyclobacillaceae</taxon>
        <taxon>Alicyclobacillus</taxon>
    </lineage>
</organism>
<comment type="similarity">
    <text evidence="1">Belongs to the type-I restriction system S methylase family.</text>
</comment>
<feature type="domain" description="Type I restriction modification DNA specificity" evidence="4">
    <location>
        <begin position="2"/>
        <end position="180"/>
    </location>
</feature>
<dbReference type="RefSeq" id="WP_274455132.1">
    <property type="nucleotide sequence ID" value="NZ_CP067097.1"/>
</dbReference>
<feature type="domain" description="Type I restriction modification DNA specificity" evidence="4">
    <location>
        <begin position="210"/>
        <end position="345"/>
    </location>
</feature>
<dbReference type="InterPro" id="IPR052021">
    <property type="entry name" value="Type-I_RS_S_subunit"/>
</dbReference>
<dbReference type="Gene3D" id="3.90.220.20">
    <property type="entry name" value="DNA methylase specificity domains"/>
    <property type="match status" value="2"/>
</dbReference>
<evidence type="ECO:0000256" key="2">
    <source>
        <dbReference type="ARBA" id="ARBA00022747"/>
    </source>
</evidence>
<dbReference type="EC" id="3.1.21.3" evidence="5"/>
<keyword evidence="5" id="KW-0378">Hydrolase</keyword>
<evidence type="ECO:0000256" key="3">
    <source>
        <dbReference type="ARBA" id="ARBA00023125"/>
    </source>
</evidence>
<dbReference type="CDD" id="cd17278">
    <property type="entry name" value="RMtype1_S_LdeBORF1052P-TRD2-CR2"/>
    <property type="match status" value="1"/>
</dbReference>
<evidence type="ECO:0000313" key="6">
    <source>
        <dbReference type="Proteomes" id="UP001232973"/>
    </source>
</evidence>
<accession>A0ABT9XLV4</accession>
<evidence type="ECO:0000256" key="1">
    <source>
        <dbReference type="ARBA" id="ARBA00010923"/>
    </source>
</evidence>
<keyword evidence="3" id="KW-0238">DNA-binding</keyword>
<dbReference type="CDD" id="cd17262">
    <property type="entry name" value="RMtype1_S_Aco12261I-TRD2-CR2"/>
    <property type="match status" value="1"/>
</dbReference>
<proteinExistence type="inferred from homology"/>